<evidence type="ECO:0000256" key="2">
    <source>
        <dbReference type="ARBA" id="ARBA00007129"/>
    </source>
</evidence>
<protein>
    <submittedName>
        <fullName evidence="6">Tub domain-containing protein</fullName>
    </submittedName>
</protein>
<dbReference type="Pfam" id="PF01167">
    <property type="entry name" value="Tub"/>
    <property type="match status" value="1"/>
</dbReference>
<reference evidence="6" key="1">
    <citation type="submission" date="2017-02" db="UniProtKB">
        <authorList>
            <consortium name="WormBaseParasite"/>
        </authorList>
    </citation>
    <scope>IDENTIFICATION</scope>
</reference>
<dbReference type="PRINTS" id="PR01573">
    <property type="entry name" value="SUPERTUBBY"/>
</dbReference>
<dbReference type="PANTHER" id="PTHR16517">
    <property type="entry name" value="TUBBY-RELATED"/>
    <property type="match status" value="1"/>
</dbReference>
<comment type="similarity">
    <text evidence="2">Belongs to the TUB family.</text>
</comment>
<evidence type="ECO:0000313" key="6">
    <source>
        <dbReference type="WBParaSite" id="HDID_0000414301-mRNA-1"/>
    </source>
</evidence>
<evidence type="ECO:0000256" key="4">
    <source>
        <dbReference type="SAM" id="MobiDB-lite"/>
    </source>
</evidence>
<dbReference type="AlphaFoldDB" id="A0A0R3SGU1"/>
<dbReference type="PROSITE" id="PS01200">
    <property type="entry name" value="TUB_1"/>
    <property type="match status" value="1"/>
</dbReference>
<dbReference type="InterPro" id="IPR000007">
    <property type="entry name" value="Tubby_C"/>
</dbReference>
<evidence type="ECO:0000256" key="3">
    <source>
        <dbReference type="ARBA" id="ARBA00022490"/>
    </source>
</evidence>
<feature type="compositionally biased region" description="Basic and acidic residues" evidence="4">
    <location>
        <begin position="16"/>
        <end position="27"/>
    </location>
</feature>
<keyword evidence="3" id="KW-0963">Cytoplasm</keyword>
<dbReference type="WBParaSite" id="HDID_0000414301-mRNA-1">
    <property type="protein sequence ID" value="HDID_0000414301-mRNA-1"/>
    <property type="gene ID" value="HDID_0000414301"/>
</dbReference>
<evidence type="ECO:0000256" key="1">
    <source>
        <dbReference type="ARBA" id="ARBA00004496"/>
    </source>
</evidence>
<feature type="domain" description="Tubby C-terminal" evidence="5">
    <location>
        <begin position="208"/>
        <end position="485"/>
    </location>
</feature>
<proteinExistence type="inferred from homology"/>
<dbReference type="PANTHER" id="PTHR16517:SF7">
    <property type="entry name" value="PROTEIN KING TUBBY"/>
    <property type="match status" value="1"/>
</dbReference>
<sequence length="492" mass="55908">LKNSETITRRRRKRDKQISARSEEGKLREKRKSPANFNSSISVTKRRSNKRSTTGRPKREKAIAQTEIKSAPRKSKSTVKEDRSEAVNDILLQNEDMESKGGPRKIKMGIRDSSPRKATHILYTAESCLGDFKPPQQKKLTKSSSENCIPKIVIEKSENRKPSHAGKTEFKKKERDSIVKDDTYSDVELRSAVARIFKAVDQVESFIRSPAPKGMTIRCRITRDKHGIEGGLFPSYYLFLERREDRRRFFLLSARRKRRAATCTYLISMDAINTPSGEKLISDTVCSNSEINSYNFANGGKMSMGFLRSNFLGTQFVLIREAIDSNGNLSSEEWNREIAAIAYEPNLLGFKGPRKMTVLLRSENDLECSTSSKELSKYLAGLPDSRDDSSGILELHNKKPMWNEGCIKNYIDYLLFNFVTETQSYVLNFHGRVTQASVKNFQLIDEKDESKVLMQFGRVSDKHFTMDYSYPLSALQAFGIAISSLTGKLACE</sequence>
<name>A0A0R3SGU1_HYMDI</name>
<comment type="subcellular location">
    <subcellularLocation>
        <location evidence="1">Cytoplasm</location>
    </subcellularLocation>
</comment>
<accession>A0A0R3SGU1</accession>
<dbReference type="Gene3D" id="3.20.90.10">
    <property type="entry name" value="Tubby Protein, Chain A"/>
    <property type="match status" value="1"/>
</dbReference>
<dbReference type="GO" id="GO:0005929">
    <property type="term" value="C:cilium"/>
    <property type="evidence" value="ECO:0007669"/>
    <property type="project" value="TreeGrafter"/>
</dbReference>
<organism evidence="6">
    <name type="scientific">Hymenolepis diminuta</name>
    <name type="common">Rat tapeworm</name>
    <dbReference type="NCBI Taxonomy" id="6216"/>
    <lineage>
        <taxon>Eukaryota</taxon>
        <taxon>Metazoa</taxon>
        <taxon>Spiralia</taxon>
        <taxon>Lophotrochozoa</taxon>
        <taxon>Platyhelminthes</taxon>
        <taxon>Cestoda</taxon>
        <taxon>Eucestoda</taxon>
        <taxon>Cyclophyllidea</taxon>
        <taxon>Hymenolepididae</taxon>
        <taxon>Hymenolepis</taxon>
    </lineage>
</organism>
<dbReference type="InterPro" id="IPR025659">
    <property type="entry name" value="Tubby-like_C"/>
</dbReference>
<feature type="region of interest" description="Disordered" evidence="4">
    <location>
        <begin position="1"/>
        <end position="93"/>
    </location>
</feature>
<evidence type="ECO:0000259" key="5">
    <source>
        <dbReference type="Pfam" id="PF01167"/>
    </source>
</evidence>
<dbReference type="GO" id="GO:0061512">
    <property type="term" value="P:protein localization to cilium"/>
    <property type="evidence" value="ECO:0007669"/>
    <property type="project" value="TreeGrafter"/>
</dbReference>
<dbReference type="STRING" id="6216.A0A0R3SGU1"/>
<dbReference type="GO" id="GO:0005737">
    <property type="term" value="C:cytoplasm"/>
    <property type="evidence" value="ECO:0007669"/>
    <property type="project" value="UniProtKB-SubCell"/>
</dbReference>
<dbReference type="SUPFAM" id="SSF54518">
    <property type="entry name" value="Tubby C-terminal domain-like"/>
    <property type="match status" value="1"/>
</dbReference>
<dbReference type="InterPro" id="IPR018066">
    <property type="entry name" value="Tubby_C_CS"/>
</dbReference>